<dbReference type="EMBL" id="LYDR01000130">
    <property type="protein sequence ID" value="ODA29413.1"/>
    <property type="molecule type" value="Genomic_DNA"/>
</dbReference>
<evidence type="ECO:0000313" key="2">
    <source>
        <dbReference type="Proteomes" id="UP000094828"/>
    </source>
</evidence>
<organism evidence="1 2">
    <name type="scientific">Planctopirus hydrillae</name>
    <dbReference type="NCBI Taxonomy" id="1841610"/>
    <lineage>
        <taxon>Bacteria</taxon>
        <taxon>Pseudomonadati</taxon>
        <taxon>Planctomycetota</taxon>
        <taxon>Planctomycetia</taxon>
        <taxon>Planctomycetales</taxon>
        <taxon>Planctomycetaceae</taxon>
        <taxon>Planctopirus</taxon>
    </lineage>
</organism>
<name>A0A1C3E852_9PLAN</name>
<proteinExistence type="predicted"/>
<keyword evidence="2" id="KW-1185">Reference proteome</keyword>
<reference evidence="1 2" key="1">
    <citation type="submission" date="2016-05" db="EMBL/GenBank/DDBJ databases">
        <title>Genomic and physiological characterization of Planctopirus sp. isolated from fresh water lake.</title>
        <authorList>
            <person name="Subhash Y."/>
            <person name="Ramana C."/>
        </authorList>
    </citation>
    <scope>NUCLEOTIDE SEQUENCE [LARGE SCALE GENOMIC DNA]</scope>
    <source>
        <strain evidence="1 2">JC280</strain>
    </source>
</reference>
<sequence length="80" mass="9279">MPHRDLFIKRERWDGVSERSWQDPFVRKLIKIPIVTKNPAKLSFYVRICTYNSKMSVIKRAIIAGDGSVFFSTESGMIKS</sequence>
<dbReference type="AlphaFoldDB" id="A0A1C3E852"/>
<evidence type="ECO:0000313" key="1">
    <source>
        <dbReference type="EMBL" id="ODA29413.1"/>
    </source>
</evidence>
<dbReference type="Proteomes" id="UP000094828">
    <property type="component" value="Unassembled WGS sequence"/>
</dbReference>
<protein>
    <submittedName>
        <fullName evidence="1">Uncharacterized protein</fullName>
    </submittedName>
</protein>
<accession>A0A1C3E852</accession>
<gene>
    <name evidence="1" type="ORF">A6X21_08975</name>
</gene>
<comment type="caution">
    <text evidence="1">The sequence shown here is derived from an EMBL/GenBank/DDBJ whole genome shotgun (WGS) entry which is preliminary data.</text>
</comment>